<comment type="function">
    <text evidence="10">Mannosylates Man(2)GlcNAc(2)-dolichol diphosphate and Man(1)GlcNAc(2)-dolichol diphosphate to form Man(3)GlcNAc(2)-dolichol diphosphate.</text>
</comment>
<evidence type="ECO:0000313" key="13">
    <source>
        <dbReference type="EMBL" id="GJQ14593.1"/>
    </source>
</evidence>
<dbReference type="InterPro" id="IPR028098">
    <property type="entry name" value="Glyco_trans_4-like_N"/>
</dbReference>
<dbReference type="Proteomes" id="UP001061958">
    <property type="component" value="Unassembled WGS sequence"/>
</dbReference>
<dbReference type="GO" id="GO:0004378">
    <property type="term" value="F:GDP-Man:Man(1)GlcNAc(2)-PP-Dol alpha-1,3-mannosyltransferase activity"/>
    <property type="evidence" value="ECO:0007669"/>
    <property type="project" value="UniProtKB-UniRule"/>
</dbReference>
<dbReference type="GO" id="GO:0102704">
    <property type="term" value="F:GDP-Man:Man(2)GlcNAc(2)-PP-Dol alpha-1,6-mannosyltransferase activity"/>
    <property type="evidence" value="ECO:0007669"/>
    <property type="project" value="UniProtKB-UniRule"/>
</dbReference>
<evidence type="ECO:0000259" key="12">
    <source>
        <dbReference type="Pfam" id="PF13439"/>
    </source>
</evidence>
<dbReference type="OrthoDB" id="448893at2759"/>
<evidence type="ECO:0000256" key="8">
    <source>
        <dbReference type="ARBA" id="ARBA00045103"/>
    </source>
</evidence>
<feature type="domain" description="Glycosyltransferase subfamily 4-like N-terminal" evidence="12">
    <location>
        <begin position="15"/>
        <end position="191"/>
    </location>
</feature>
<keyword evidence="3 10" id="KW-0808">Transferase</keyword>
<comment type="subcellular location">
    <subcellularLocation>
        <location evidence="10">Endoplasmic reticulum membrane</location>
        <topology evidence="10">Single-pass membrane protein</topology>
    </subcellularLocation>
</comment>
<evidence type="ECO:0000256" key="6">
    <source>
        <dbReference type="ARBA" id="ARBA00022989"/>
    </source>
</evidence>
<dbReference type="Pfam" id="PF00534">
    <property type="entry name" value="Glycos_transf_1"/>
    <property type="match status" value="1"/>
</dbReference>
<evidence type="ECO:0000256" key="2">
    <source>
        <dbReference type="ARBA" id="ARBA00022676"/>
    </source>
</evidence>
<protein>
    <recommendedName>
        <fullName evidence="10">Alpha-1,3/1,6-mannosyltransferase ALG2</fullName>
        <ecNumber evidence="10">2.4.1.132</ecNumber>
        <ecNumber evidence="10">2.4.1.257</ecNumber>
    </recommendedName>
    <alternativeName>
        <fullName evidence="10">GDP-Man:Man(1)GlcNAc(2)-PP-Dol alpha-1,3-mannosyltransferase</fullName>
    </alternativeName>
</protein>
<reference evidence="13" key="1">
    <citation type="journal article" date="2022" name="Proc. Natl. Acad. Sci. U.S.A.">
        <title>Life cycle and functional genomics of the unicellular red alga Galdieria for elucidating algal and plant evolution and industrial use.</title>
        <authorList>
            <person name="Hirooka S."/>
            <person name="Itabashi T."/>
            <person name="Ichinose T.M."/>
            <person name="Onuma R."/>
            <person name="Fujiwara T."/>
            <person name="Yamashita S."/>
            <person name="Jong L.W."/>
            <person name="Tomita R."/>
            <person name="Iwane A.H."/>
            <person name="Miyagishima S.Y."/>
        </authorList>
    </citation>
    <scope>NUCLEOTIDE SEQUENCE</scope>
    <source>
        <strain evidence="13">NBRC 102759</strain>
    </source>
</reference>
<evidence type="ECO:0000259" key="11">
    <source>
        <dbReference type="Pfam" id="PF00534"/>
    </source>
</evidence>
<evidence type="ECO:0000256" key="7">
    <source>
        <dbReference type="ARBA" id="ARBA00023136"/>
    </source>
</evidence>
<gene>
    <name evidence="13" type="ORF">GpartN1_g6384.t1</name>
</gene>
<accession>A0A9C7Q180</accession>
<comment type="catalytic activity">
    <reaction evidence="9 10">
        <text>an alpha-D-Man-(1-&gt;3)-beta-D-Man-(1-&gt;4)-beta-D-GlcNAc-(1-&gt;4)-alpha-D-GlcNAc-diphospho-di-trans,poly-cis-dolichol + GDP-alpha-D-mannose = an alpha-D-Man-(1-&gt;3)-[alpha-D-Man-(1-&gt;6)]-beta-D-Man-(1-&gt;4)-beta-D-GlcNAc-(1-&gt;4)-alpha-D-GlcNAc-diphospho-di-trans,poly-cis-dolichol + GDP + H(+)</text>
        <dbReference type="Rhea" id="RHEA:29519"/>
        <dbReference type="Rhea" id="RHEA-COMP:19513"/>
        <dbReference type="Rhea" id="RHEA-COMP:19515"/>
        <dbReference type="ChEBI" id="CHEBI:15378"/>
        <dbReference type="ChEBI" id="CHEBI:57527"/>
        <dbReference type="ChEBI" id="CHEBI:58189"/>
        <dbReference type="ChEBI" id="CHEBI:132510"/>
        <dbReference type="ChEBI" id="CHEBI:132511"/>
        <dbReference type="EC" id="2.4.1.257"/>
    </reaction>
    <physiologicalReaction direction="left-to-right" evidence="9 10">
        <dbReference type="Rhea" id="RHEA:29520"/>
    </physiologicalReaction>
</comment>
<proteinExistence type="inferred from homology"/>
<dbReference type="GO" id="GO:0005789">
    <property type="term" value="C:endoplasmic reticulum membrane"/>
    <property type="evidence" value="ECO:0007669"/>
    <property type="project" value="UniProtKB-SubCell"/>
</dbReference>
<keyword evidence="14" id="KW-1185">Reference proteome</keyword>
<dbReference type="PANTHER" id="PTHR45918">
    <property type="entry name" value="ALPHA-1,3/1,6-MANNOSYLTRANSFERASE ALG2"/>
    <property type="match status" value="1"/>
</dbReference>
<dbReference type="InterPro" id="IPR001296">
    <property type="entry name" value="Glyco_trans_1"/>
</dbReference>
<dbReference type="EC" id="2.4.1.132" evidence="10"/>
<name>A0A9C7Q180_9RHOD</name>
<reference evidence="13" key="2">
    <citation type="submission" date="2022-01" db="EMBL/GenBank/DDBJ databases">
        <authorList>
            <person name="Hirooka S."/>
            <person name="Miyagishima S.Y."/>
        </authorList>
    </citation>
    <scope>NUCLEOTIDE SEQUENCE</scope>
    <source>
        <strain evidence="13">NBRC 102759</strain>
    </source>
</reference>
<organism evidence="13 14">
    <name type="scientific">Galdieria partita</name>
    <dbReference type="NCBI Taxonomy" id="83374"/>
    <lineage>
        <taxon>Eukaryota</taxon>
        <taxon>Rhodophyta</taxon>
        <taxon>Bangiophyceae</taxon>
        <taxon>Galdieriales</taxon>
        <taxon>Galdieriaceae</taxon>
        <taxon>Galdieria</taxon>
    </lineage>
</organism>
<evidence type="ECO:0000256" key="3">
    <source>
        <dbReference type="ARBA" id="ARBA00022679"/>
    </source>
</evidence>
<keyword evidence="4" id="KW-0812">Transmembrane</keyword>
<dbReference type="EC" id="2.4.1.257" evidence="10"/>
<keyword evidence="5" id="KW-0256">Endoplasmic reticulum</keyword>
<evidence type="ECO:0000256" key="5">
    <source>
        <dbReference type="ARBA" id="ARBA00022824"/>
    </source>
</evidence>
<comment type="catalytic activity">
    <reaction evidence="8 10">
        <text>a beta-D-Man-(1-&gt;4)-beta-D-GlcNAc-(1-&gt;4)-alpha-D-GlcNAc-diphospho-di-trans,poly-cis-dolichol + GDP-alpha-D-mannose = an alpha-D-Man-(1-&gt;3)-beta-D-Man-(1-&gt;4)-beta-D-GlcNAc-(1-&gt;4)-alpha-D-GlcNAc-diphospho-di-trans,poly-cis-dolichol + GDP + H(+)</text>
        <dbReference type="Rhea" id="RHEA:29515"/>
        <dbReference type="Rhea" id="RHEA-COMP:19511"/>
        <dbReference type="Rhea" id="RHEA-COMP:19513"/>
        <dbReference type="ChEBI" id="CHEBI:15378"/>
        <dbReference type="ChEBI" id="CHEBI:57527"/>
        <dbReference type="ChEBI" id="CHEBI:58189"/>
        <dbReference type="ChEBI" id="CHEBI:58472"/>
        <dbReference type="ChEBI" id="CHEBI:132510"/>
        <dbReference type="EC" id="2.4.1.132"/>
    </reaction>
    <physiologicalReaction direction="left-to-right" evidence="8 10">
        <dbReference type="Rhea" id="RHEA:29516"/>
    </physiologicalReaction>
</comment>
<dbReference type="InterPro" id="IPR027054">
    <property type="entry name" value="ALG2"/>
</dbReference>
<evidence type="ECO:0000256" key="9">
    <source>
        <dbReference type="ARBA" id="ARBA00045104"/>
    </source>
</evidence>
<feature type="domain" description="Glycosyl transferase family 1" evidence="11">
    <location>
        <begin position="206"/>
        <end position="375"/>
    </location>
</feature>
<evidence type="ECO:0000256" key="4">
    <source>
        <dbReference type="ARBA" id="ARBA00022692"/>
    </source>
</evidence>
<keyword evidence="2 10" id="KW-0328">Glycosyltransferase</keyword>
<dbReference type="SUPFAM" id="SSF53756">
    <property type="entry name" value="UDP-Glycosyltransferase/glycogen phosphorylase"/>
    <property type="match status" value="1"/>
</dbReference>
<dbReference type="EMBL" id="BQMJ01000057">
    <property type="protein sequence ID" value="GJQ14593.1"/>
    <property type="molecule type" value="Genomic_DNA"/>
</dbReference>
<comment type="pathway">
    <text evidence="1 10">Protein modification; protein glycosylation.</text>
</comment>
<sequence>MKQHKVVFIHPDLGIGGAERWVVDAAMAVLQKGYDVKIYTASWDPNRCFPETKDGTLKIVKPPFMGIPRTIFGKFQAICALVRCFLLTIYMLFVEQTPDVVIVDAVSSPLVLLSWFGIPSLFYCHFPDLLLAKRENRSYVYYCYRRWMDKLEEYTLSLAKRIVVNSHFTAQVFQNTFPELAKKSTISVLYPSIAMKTHDIVQLDNLPSKTIISLNRYETKKHVDLLIHAVAYMRDAQWLTKDQWADLLVVIAGGYDTRVHENVACLHNLQSLVQQLDLTNKVDFLLNISDEERQSLLSSCKVVVYTPIDEHFGIVPLEAMAMKKPVVAHNSGGPKETIVDGETGLLCQDSPEDFARAIVKLLLDEKWAQKMGEEGFLRVKQRFSREALAHQLDDILSELKTSKDTIDVDKKSKTQ</sequence>
<dbReference type="Gene3D" id="3.40.50.2000">
    <property type="entry name" value="Glycogen Phosphorylase B"/>
    <property type="match status" value="2"/>
</dbReference>
<comment type="caution">
    <text evidence="13">The sequence shown here is derived from an EMBL/GenBank/DDBJ whole genome shotgun (WGS) entry which is preliminary data.</text>
</comment>
<keyword evidence="7" id="KW-0472">Membrane</keyword>
<dbReference type="Pfam" id="PF13439">
    <property type="entry name" value="Glyco_transf_4"/>
    <property type="match status" value="1"/>
</dbReference>
<dbReference type="AlphaFoldDB" id="A0A9C7Q180"/>
<dbReference type="PANTHER" id="PTHR45918:SF1">
    <property type="entry name" value="ALPHA-1,3_1,6-MANNOSYLTRANSFERASE ALG2"/>
    <property type="match status" value="1"/>
</dbReference>
<evidence type="ECO:0000313" key="14">
    <source>
        <dbReference type="Proteomes" id="UP001061958"/>
    </source>
</evidence>
<keyword evidence="6" id="KW-1133">Transmembrane helix</keyword>
<evidence type="ECO:0000256" key="10">
    <source>
        <dbReference type="RuleBase" id="RU367136"/>
    </source>
</evidence>
<evidence type="ECO:0000256" key="1">
    <source>
        <dbReference type="ARBA" id="ARBA00004922"/>
    </source>
</evidence>
<comment type="similarity">
    <text evidence="10">Belongs to the glycosyltransferase group 1 family.</text>
</comment>